<dbReference type="NCBIfam" id="NF033542">
    <property type="entry name" value="transpos_IS110"/>
    <property type="match status" value="1"/>
</dbReference>
<dbReference type="PANTHER" id="PTHR33055">
    <property type="entry name" value="TRANSPOSASE FOR INSERTION SEQUENCE ELEMENT IS1111A"/>
    <property type="match status" value="1"/>
</dbReference>
<dbReference type="EMBL" id="JAODOQ010000001">
    <property type="protein sequence ID" value="MCT8987381.1"/>
    <property type="molecule type" value="Genomic_DNA"/>
</dbReference>
<organism evidence="3 4">
    <name type="scientific">Shewanella phaeophyticola</name>
    <dbReference type="NCBI Taxonomy" id="2978345"/>
    <lineage>
        <taxon>Bacteria</taxon>
        <taxon>Pseudomonadati</taxon>
        <taxon>Pseudomonadota</taxon>
        <taxon>Gammaproteobacteria</taxon>
        <taxon>Alteromonadales</taxon>
        <taxon>Shewanellaceae</taxon>
        <taxon>Shewanella</taxon>
    </lineage>
</organism>
<comment type="caution">
    <text evidence="3">The sequence shown here is derived from an EMBL/GenBank/DDBJ whole genome shotgun (WGS) entry which is preliminary data.</text>
</comment>
<evidence type="ECO:0000313" key="3">
    <source>
        <dbReference type="EMBL" id="MCT8987381.1"/>
    </source>
</evidence>
<proteinExistence type="predicted"/>
<protein>
    <submittedName>
        <fullName evidence="3">IS110 family transposase</fullName>
    </submittedName>
</protein>
<evidence type="ECO:0000259" key="2">
    <source>
        <dbReference type="Pfam" id="PF02371"/>
    </source>
</evidence>
<feature type="domain" description="Transposase IS110-like N-terminal" evidence="1">
    <location>
        <begin position="6"/>
        <end position="146"/>
    </location>
</feature>
<feature type="domain" description="Transposase IS116/IS110/IS902 C-terminal" evidence="2">
    <location>
        <begin position="211"/>
        <end position="289"/>
    </location>
</feature>
<dbReference type="Pfam" id="PF01548">
    <property type="entry name" value="DEDD_Tnp_IS110"/>
    <property type="match status" value="1"/>
</dbReference>
<dbReference type="InterPro" id="IPR047650">
    <property type="entry name" value="Transpos_IS110"/>
</dbReference>
<evidence type="ECO:0000313" key="4">
    <source>
        <dbReference type="Proteomes" id="UP001431192"/>
    </source>
</evidence>
<name>A0ABT2P4T8_9GAMM</name>
<dbReference type="InterPro" id="IPR003346">
    <property type="entry name" value="Transposase_20"/>
</dbReference>
<dbReference type="Proteomes" id="UP001431192">
    <property type="component" value="Unassembled WGS sequence"/>
</dbReference>
<dbReference type="PANTHER" id="PTHR33055:SF3">
    <property type="entry name" value="PUTATIVE TRANSPOSASE FOR IS117-RELATED"/>
    <property type="match status" value="1"/>
</dbReference>
<sequence length="329" mass="36718">MTSVTVGLDTTKSIFHVVEKNISGRILKKVKLPRSKLVAYFANKETCTIAIEACGACHYWSRVFSQLGHSVMIIAPQYVAQHRIGNKNDFNDAQALADVAQREDVRIVPAKSIEQQDAQLLHRVRERYVKQRTALGNQIRGLLAEYGVVIPRGISCLKKALPFALEDSENELSSLVRMMLDEVMNELITWDEKIKNIDKLFVKQARDNEQCQSLQTMTGIGALISSILWVALGDGKNFKNGRHFAAWCGLVPKQHSTGDKARLLGISKRGNAYLRTQLINGARSALKHAKNKDDRLSVWAVNLEARAGFNKACVALANKMARMAWSHGH</sequence>
<gene>
    <name evidence="3" type="ORF">N4T56_14090</name>
</gene>
<reference evidence="3" key="1">
    <citation type="submission" date="2022-09" db="EMBL/GenBank/DDBJ databases">
        <title>Shewanella sp. KJ10-1 sp.nov, isolated from marine algae.</title>
        <authorList>
            <person name="Butt M."/>
            <person name="Lee J.K."/>
            <person name="Kim J.M."/>
            <person name="Choi D.G."/>
        </authorList>
    </citation>
    <scope>NUCLEOTIDE SEQUENCE</scope>
    <source>
        <strain evidence="3">KJ10-1</strain>
    </source>
</reference>
<dbReference type="Pfam" id="PF02371">
    <property type="entry name" value="Transposase_20"/>
    <property type="match status" value="1"/>
</dbReference>
<dbReference type="RefSeq" id="WP_261733663.1">
    <property type="nucleotide sequence ID" value="NZ_JAODOQ010000001.1"/>
</dbReference>
<dbReference type="InterPro" id="IPR002525">
    <property type="entry name" value="Transp_IS110-like_N"/>
</dbReference>
<evidence type="ECO:0000259" key="1">
    <source>
        <dbReference type="Pfam" id="PF01548"/>
    </source>
</evidence>
<keyword evidence="4" id="KW-1185">Reference proteome</keyword>
<accession>A0ABT2P4T8</accession>